<evidence type="ECO:0000259" key="7">
    <source>
        <dbReference type="SMART" id="SM00849"/>
    </source>
</evidence>
<evidence type="ECO:0000256" key="6">
    <source>
        <dbReference type="SAM" id="MobiDB-lite"/>
    </source>
</evidence>
<feature type="domain" description="Metallo-beta-lactamase" evidence="7">
    <location>
        <begin position="19"/>
        <end position="250"/>
    </location>
</feature>
<dbReference type="InterPro" id="IPR001279">
    <property type="entry name" value="Metallo-B-lactamas"/>
</dbReference>
<dbReference type="RefSeq" id="WP_345655760.1">
    <property type="nucleotide sequence ID" value="NZ_BAABEP010000112.1"/>
</dbReference>
<gene>
    <name evidence="8" type="ORF">GCM10023082_66180</name>
</gene>
<comment type="cofactor">
    <cofactor evidence="1">
        <name>Zn(2+)</name>
        <dbReference type="ChEBI" id="CHEBI:29105"/>
    </cofactor>
</comment>
<evidence type="ECO:0000256" key="1">
    <source>
        <dbReference type="ARBA" id="ARBA00001947"/>
    </source>
</evidence>
<reference evidence="9" key="1">
    <citation type="journal article" date="2019" name="Int. J. Syst. Evol. Microbiol.">
        <title>The Global Catalogue of Microorganisms (GCM) 10K type strain sequencing project: providing services to taxonomists for standard genome sequencing and annotation.</title>
        <authorList>
            <consortium name="The Broad Institute Genomics Platform"/>
            <consortium name="The Broad Institute Genome Sequencing Center for Infectious Disease"/>
            <person name="Wu L."/>
            <person name="Ma J."/>
        </authorList>
    </citation>
    <scope>NUCLEOTIDE SEQUENCE [LARGE SCALE GENOMIC DNA]</scope>
    <source>
        <strain evidence="9">JCM 30846</strain>
    </source>
</reference>
<dbReference type="InterPro" id="IPR051013">
    <property type="entry name" value="MBL_superfamily_lactonases"/>
</dbReference>
<evidence type="ECO:0000256" key="5">
    <source>
        <dbReference type="ARBA" id="ARBA00022833"/>
    </source>
</evidence>
<accession>A0ABP7GGK8</accession>
<dbReference type="SMART" id="SM00849">
    <property type="entry name" value="Lactamase_B"/>
    <property type="match status" value="1"/>
</dbReference>
<keyword evidence="5" id="KW-0862">Zinc</keyword>
<dbReference type="PANTHER" id="PTHR42978">
    <property type="entry name" value="QUORUM-QUENCHING LACTONASE YTNP-RELATED-RELATED"/>
    <property type="match status" value="1"/>
</dbReference>
<evidence type="ECO:0000256" key="3">
    <source>
        <dbReference type="ARBA" id="ARBA00022723"/>
    </source>
</evidence>
<dbReference type="Pfam" id="PF00753">
    <property type="entry name" value="Lactamase_B"/>
    <property type="match status" value="1"/>
</dbReference>
<evidence type="ECO:0000313" key="8">
    <source>
        <dbReference type="EMBL" id="GAA3763769.1"/>
    </source>
</evidence>
<evidence type="ECO:0000256" key="4">
    <source>
        <dbReference type="ARBA" id="ARBA00022801"/>
    </source>
</evidence>
<dbReference type="EMBL" id="BAABEP010000112">
    <property type="protein sequence ID" value="GAA3763769.1"/>
    <property type="molecule type" value="Genomic_DNA"/>
</dbReference>
<keyword evidence="9" id="KW-1185">Reference proteome</keyword>
<organism evidence="8 9">
    <name type="scientific">Streptomyces tremellae</name>
    <dbReference type="NCBI Taxonomy" id="1124239"/>
    <lineage>
        <taxon>Bacteria</taxon>
        <taxon>Bacillati</taxon>
        <taxon>Actinomycetota</taxon>
        <taxon>Actinomycetes</taxon>
        <taxon>Kitasatosporales</taxon>
        <taxon>Streptomycetaceae</taxon>
        <taxon>Streptomyces</taxon>
    </lineage>
</organism>
<dbReference type="CDD" id="cd07742">
    <property type="entry name" value="metallo-hydrolase-like_MBL-fold"/>
    <property type="match status" value="1"/>
</dbReference>
<dbReference type="InterPro" id="IPR036866">
    <property type="entry name" value="RibonucZ/Hydroxyglut_hydro"/>
</dbReference>
<feature type="region of interest" description="Disordered" evidence="6">
    <location>
        <begin position="257"/>
        <end position="277"/>
    </location>
</feature>
<comment type="similarity">
    <text evidence="2">Belongs to the metallo-beta-lactamase superfamily.</text>
</comment>
<comment type="caution">
    <text evidence="8">The sequence shown here is derived from an EMBL/GenBank/DDBJ whole genome shotgun (WGS) entry which is preliminary data.</text>
</comment>
<keyword evidence="3" id="KW-0479">Metal-binding</keyword>
<proteinExistence type="inferred from homology"/>
<evidence type="ECO:0000256" key="2">
    <source>
        <dbReference type="ARBA" id="ARBA00007749"/>
    </source>
</evidence>
<name>A0ABP7GGK8_9ACTN</name>
<keyword evidence="4" id="KW-0378">Hydrolase</keyword>
<dbReference type="SUPFAM" id="SSF56281">
    <property type="entry name" value="Metallo-hydrolase/oxidoreductase"/>
    <property type="match status" value="1"/>
</dbReference>
<dbReference type="PANTHER" id="PTHR42978:SF7">
    <property type="entry name" value="METALLO-HYDROLASE RV2300C-RELATED"/>
    <property type="match status" value="1"/>
</dbReference>
<dbReference type="Gene3D" id="3.60.15.10">
    <property type="entry name" value="Ribonuclease Z/Hydroxyacylglutathione hydrolase-like"/>
    <property type="match status" value="1"/>
</dbReference>
<protein>
    <submittedName>
        <fullName evidence="8">MBL fold metallo-hydrolase</fullName>
    </submittedName>
</protein>
<evidence type="ECO:0000313" key="9">
    <source>
        <dbReference type="Proteomes" id="UP001499884"/>
    </source>
</evidence>
<sequence>MKVHHLNCGTMNMRSYPMVAHVLCVETDRSGVVLVDTGFGLRDIEDPVGRIGFMRHVIRPVLDPEETAVRQVQRLGLKPEDVRHIVVTHLDFDHVGGLADFPHAEVHTTAAEVLGAVRAPTRRERLRYQAAQWAHGPLFVEHGADGEGWRGFPAAQELTDIAPGIVLVPMPGHSRGHTGVAVDTGERWLLHCGDAFYHWGTLDGRTQVPVPVRLMERAAAHRHRLLLENQERLAELHRRGDPDLRIISAHDPADLEECRGQAVASGGTGARRTDSHG</sequence>
<dbReference type="Proteomes" id="UP001499884">
    <property type="component" value="Unassembled WGS sequence"/>
</dbReference>